<dbReference type="PANTHER" id="PTHR40661">
    <property type="match status" value="1"/>
</dbReference>
<proteinExistence type="predicted"/>
<dbReference type="Gene3D" id="2.10.109.10">
    <property type="entry name" value="Umud Fragment, subunit A"/>
    <property type="match status" value="1"/>
</dbReference>
<keyword evidence="6" id="KW-1185">Reference proteome</keyword>
<keyword evidence="2" id="KW-0238">DNA-binding</keyword>
<dbReference type="RefSeq" id="WP_147583172.1">
    <property type="nucleotide sequence ID" value="NZ_CP042831.1"/>
</dbReference>
<reference evidence="5 6" key="1">
    <citation type="submission" date="2019-08" db="EMBL/GenBank/DDBJ databases">
        <title>Flavobacterium alkalisoli sp. nov., isolated from rhizosphere soil of Suaeda salsa.</title>
        <authorList>
            <person name="Sun J.-Q."/>
            <person name="Xu L."/>
        </authorList>
    </citation>
    <scope>NUCLEOTIDE SEQUENCE [LARGE SCALE GENOMIC DNA]</scope>
    <source>
        <strain evidence="5 6">XS-5</strain>
    </source>
</reference>
<keyword evidence="3" id="KW-0804">Transcription</keyword>
<dbReference type="CDD" id="cd06529">
    <property type="entry name" value="S24_LexA-like"/>
    <property type="match status" value="1"/>
</dbReference>
<evidence type="ECO:0000256" key="2">
    <source>
        <dbReference type="ARBA" id="ARBA00023125"/>
    </source>
</evidence>
<accession>A0A5B9FRY3</accession>
<gene>
    <name evidence="5" type="ORF">FUA48_08720</name>
</gene>
<dbReference type="GO" id="GO:0003677">
    <property type="term" value="F:DNA binding"/>
    <property type="evidence" value="ECO:0007669"/>
    <property type="project" value="UniProtKB-KW"/>
</dbReference>
<dbReference type="InterPro" id="IPR036286">
    <property type="entry name" value="LexA/Signal_pep-like_sf"/>
</dbReference>
<sequence>MTNIYNRLLQLSENKGFKSVNEFAIKGLNYTSSEKLNRLKKENAKPSFDILEDISNKFEDVNLNWFITGEGKMLKIYEQNDEKTQVNEQSTEYVTGKSLPLIPVSAMAGFGTIDQTILERDCERFVVPNFKTADFVITVSGNSMQPKYNSGDVVACKKLNINDVFFQWGKVYVLDTDQGALLKRIRKGKDDDHILVVSDNPEYDPFDLHKSKLNAIAIVTGVIRLV</sequence>
<dbReference type="SUPFAM" id="SSF51306">
    <property type="entry name" value="LexA/Signal peptidase"/>
    <property type="match status" value="1"/>
</dbReference>
<dbReference type="OrthoDB" id="796548at2"/>
<dbReference type="InterPro" id="IPR015927">
    <property type="entry name" value="Peptidase_S24_S26A/B/C"/>
</dbReference>
<evidence type="ECO:0000256" key="3">
    <source>
        <dbReference type="ARBA" id="ARBA00023163"/>
    </source>
</evidence>
<dbReference type="PANTHER" id="PTHR40661:SF1">
    <property type="entry name" value="HTH CRO_C1-TYPE DOMAIN-CONTAINING PROTEIN"/>
    <property type="match status" value="1"/>
</dbReference>
<dbReference type="AlphaFoldDB" id="A0A5B9FRY3"/>
<keyword evidence="1" id="KW-0805">Transcription regulation</keyword>
<dbReference type="KEGG" id="fak:FUA48_08720"/>
<evidence type="ECO:0000256" key="1">
    <source>
        <dbReference type="ARBA" id="ARBA00023015"/>
    </source>
</evidence>
<dbReference type="EMBL" id="CP042831">
    <property type="protein sequence ID" value="QEE49664.1"/>
    <property type="molecule type" value="Genomic_DNA"/>
</dbReference>
<protein>
    <submittedName>
        <fullName evidence="5">S24 family peptidase</fullName>
    </submittedName>
</protein>
<organism evidence="5 6">
    <name type="scientific">Flavobacterium alkalisoli</name>
    <dbReference type="NCBI Taxonomy" id="2602769"/>
    <lineage>
        <taxon>Bacteria</taxon>
        <taxon>Pseudomonadati</taxon>
        <taxon>Bacteroidota</taxon>
        <taxon>Flavobacteriia</taxon>
        <taxon>Flavobacteriales</taxon>
        <taxon>Flavobacteriaceae</taxon>
        <taxon>Flavobacterium</taxon>
    </lineage>
</organism>
<evidence type="ECO:0000313" key="5">
    <source>
        <dbReference type="EMBL" id="QEE49664.1"/>
    </source>
</evidence>
<feature type="domain" description="Peptidase S24/S26A/S26B/S26C" evidence="4">
    <location>
        <begin position="128"/>
        <end position="219"/>
    </location>
</feature>
<name>A0A5B9FRY3_9FLAO</name>
<dbReference type="Proteomes" id="UP000321222">
    <property type="component" value="Chromosome"/>
</dbReference>
<dbReference type="InterPro" id="IPR039418">
    <property type="entry name" value="LexA-like"/>
</dbReference>
<evidence type="ECO:0000259" key="4">
    <source>
        <dbReference type="Pfam" id="PF00717"/>
    </source>
</evidence>
<dbReference type="Pfam" id="PF00717">
    <property type="entry name" value="Peptidase_S24"/>
    <property type="match status" value="1"/>
</dbReference>
<evidence type="ECO:0000313" key="6">
    <source>
        <dbReference type="Proteomes" id="UP000321222"/>
    </source>
</evidence>